<accession>A0A1I5C0H4</accession>
<organism evidence="2 3">
    <name type="scientific">Salegentibacter flavus</name>
    <dbReference type="NCBI Taxonomy" id="287099"/>
    <lineage>
        <taxon>Bacteria</taxon>
        <taxon>Pseudomonadati</taxon>
        <taxon>Bacteroidota</taxon>
        <taxon>Flavobacteriia</taxon>
        <taxon>Flavobacteriales</taxon>
        <taxon>Flavobacteriaceae</taxon>
        <taxon>Salegentibacter</taxon>
    </lineage>
</organism>
<dbReference type="Proteomes" id="UP000199153">
    <property type="component" value="Unassembled WGS sequence"/>
</dbReference>
<dbReference type="STRING" id="287099.SAMN05660413_02644"/>
<feature type="signal peptide" evidence="1">
    <location>
        <begin position="1"/>
        <end position="21"/>
    </location>
</feature>
<evidence type="ECO:0000256" key="1">
    <source>
        <dbReference type="SAM" id="SignalP"/>
    </source>
</evidence>
<dbReference type="AlphaFoldDB" id="A0A1I5C0H4"/>
<protein>
    <submittedName>
        <fullName evidence="2">Outer membrane protein beta-barrel domain-containing protein</fullName>
    </submittedName>
</protein>
<keyword evidence="1" id="KW-0732">Signal</keyword>
<name>A0A1I5C0H4_9FLAO</name>
<sequence length="235" mass="26162">MNKSFLPILIGLMFFSLSSNAQEYSFGVKGGINHGSGPEVTGRSSNVGGIDYYSTDTFHPDSEIGFHGGVFFQLKFGKFFIRPEAMYNTIDMTFSFVNLESKYSVEKFSIPLLFGYNFWGPLDVYAGPAYQNIMSANLEDTQDAIVVQETPLAGQAGIKANFGRFEIDLRYDRQLSIEDPYEINIENDSSPGGARDGVNYAYFQGPIHQVMLSLSFKIGDSESNPGRRRGKGCYF</sequence>
<reference evidence="2 3" key="1">
    <citation type="submission" date="2016-10" db="EMBL/GenBank/DDBJ databases">
        <authorList>
            <person name="de Groot N.N."/>
        </authorList>
    </citation>
    <scope>NUCLEOTIDE SEQUENCE [LARGE SCALE GENOMIC DNA]</scope>
    <source>
        <strain evidence="2 3">DSM 17794</strain>
    </source>
</reference>
<dbReference type="RefSeq" id="WP_093410522.1">
    <property type="nucleotide sequence ID" value="NZ_FOVL01000018.1"/>
</dbReference>
<gene>
    <name evidence="2" type="ORF">SAMN05660413_02644</name>
</gene>
<dbReference type="OrthoDB" id="1421140at2"/>
<evidence type="ECO:0000313" key="3">
    <source>
        <dbReference type="Proteomes" id="UP000199153"/>
    </source>
</evidence>
<feature type="chain" id="PRO_5011567236" evidence="1">
    <location>
        <begin position="22"/>
        <end position="235"/>
    </location>
</feature>
<keyword evidence="3" id="KW-1185">Reference proteome</keyword>
<proteinExistence type="predicted"/>
<dbReference type="EMBL" id="FOVL01000018">
    <property type="protein sequence ID" value="SFN80436.1"/>
    <property type="molecule type" value="Genomic_DNA"/>
</dbReference>
<evidence type="ECO:0000313" key="2">
    <source>
        <dbReference type="EMBL" id="SFN80436.1"/>
    </source>
</evidence>